<gene>
    <name evidence="26" type="ORF">ACFQ5G_33890</name>
</gene>
<organism evidence="26 27">
    <name type="scientific">Actinoplanes sichuanensis</name>
    <dbReference type="NCBI Taxonomy" id="512349"/>
    <lineage>
        <taxon>Bacteria</taxon>
        <taxon>Bacillati</taxon>
        <taxon>Actinomycetota</taxon>
        <taxon>Actinomycetes</taxon>
        <taxon>Micromonosporales</taxon>
        <taxon>Micromonosporaceae</taxon>
        <taxon>Actinoplanes</taxon>
    </lineage>
</organism>
<evidence type="ECO:0000256" key="15">
    <source>
        <dbReference type="ARBA" id="ARBA00022912"/>
    </source>
</evidence>
<evidence type="ECO:0000256" key="4">
    <source>
        <dbReference type="ARBA" id="ARBA00004651"/>
    </source>
</evidence>
<dbReference type="InterPro" id="IPR003660">
    <property type="entry name" value="HAMP_dom"/>
</dbReference>
<dbReference type="CDD" id="cd06225">
    <property type="entry name" value="HAMP"/>
    <property type="match status" value="1"/>
</dbReference>
<dbReference type="Gene3D" id="3.30.565.10">
    <property type="entry name" value="Histidine kinase-like ATPase, C-terminal domain"/>
    <property type="match status" value="1"/>
</dbReference>
<dbReference type="Pfam" id="PF02518">
    <property type="entry name" value="HATPase_c"/>
    <property type="match status" value="1"/>
</dbReference>
<evidence type="ECO:0000256" key="3">
    <source>
        <dbReference type="ARBA" id="ARBA00001946"/>
    </source>
</evidence>
<evidence type="ECO:0000256" key="13">
    <source>
        <dbReference type="ARBA" id="ARBA00022840"/>
    </source>
</evidence>
<dbReference type="InterPro" id="IPR036890">
    <property type="entry name" value="HATPase_C_sf"/>
</dbReference>
<feature type="transmembrane region" description="Helical" evidence="23">
    <location>
        <begin position="12"/>
        <end position="36"/>
    </location>
</feature>
<dbReference type="InterPro" id="IPR005467">
    <property type="entry name" value="His_kinase_dom"/>
</dbReference>
<keyword evidence="16 23" id="KW-1133">Transmembrane helix</keyword>
<accession>A0ABW4AJG9</accession>
<dbReference type="Pfam" id="PF00672">
    <property type="entry name" value="HAMP"/>
    <property type="match status" value="1"/>
</dbReference>
<comment type="cofactor">
    <cofactor evidence="2">
        <name>Mn(2+)</name>
        <dbReference type="ChEBI" id="CHEBI:29035"/>
    </cofactor>
</comment>
<dbReference type="InterPro" id="IPR050980">
    <property type="entry name" value="2C_sensor_his_kinase"/>
</dbReference>
<dbReference type="PANTHER" id="PTHR44936:SF9">
    <property type="entry name" value="SENSOR PROTEIN CREC"/>
    <property type="match status" value="1"/>
</dbReference>
<dbReference type="PROSITE" id="PS50109">
    <property type="entry name" value="HIS_KIN"/>
    <property type="match status" value="1"/>
</dbReference>
<dbReference type="GO" id="GO:0005524">
    <property type="term" value="F:ATP binding"/>
    <property type="evidence" value="ECO:0007669"/>
    <property type="project" value="UniProtKB-KW"/>
</dbReference>
<reference evidence="27" key="1">
    <citation type="journal article" date="2019" name="Int. J. Syst. Evol. Microbiol.">
        <title>The Global Catalogue of Microorganisms (GCM) 10K type strain sequencing project: providing services to taxonomists for standard genome sequencing and annotation.</title>
        <authorList>
            <consortium name="The Broad Institute Genomics Platform"/>
            <consortium name="The Broad Institute Genome Sequencing Center for Infectious Disease"/>
            <person name="Wu L."/>
            <person name="Ma J."/>
        </authorList>
    </citation>
    <scope>NUCLEOTIDE SEQUENCE [LARGE SCALE GENOMIC DNA]</scope>
    <source>
        <strain evidence="27">CCM 7526</strain>
    </source>
</reference>
<evidence type="ECO:0000313" key="27">
    <source>
        <dbReference type="Proteomes" id="UP001597183"/>
    </source>
</evidence>
<comment type="cofactor">
    <cofactor evidence="3">
        <name>Mg(2+)</name>
        <dbReference type="ChEBI" id="CHEBI:18420"/>
    </cofactor>
</comment>
<feature type="domain" description="HAMP" evidence="25">
    <location>
        <begin position="170"/>
        <end position="222"/>
    </location>
</feature>
<evidence type="ECO:0000256" key="14">
    <source>
        <dbReference type="ARBA" id="ARBA00022842"/>
    </source>
</evidence>
<keyword evidence="18" id="KW-0346">Stress response</keyword>
<dbReference type="InterPro" id="IPR036097">
    <property type="entry name" value="HisK_dim/P_sf"/>
</dbReference>
<dbReference type="Pfam" id="PF00512">
    <property type="entry name" value="HisKA"/>
    <property type="match status" value="1"/>
</dbReference>
<keyword evidence="12" id="KW-0378">Hydrolase</keyword>
<evidence type="ECO:0000256" key="6">
    <source>
        <dbReference type="ARBA" id="ARBA00022475"/>
    </source>
</evidence>
<comment type="caution">
    <text evidence="26">The sequence shown here is derived from an EMBL/GenBank/DDBJ whole genome shotgun (WGS) entry which is preliminary data.</text>
</comment>
<dbReference type="SMART" id="SM00304">
    <property type="entry name" value="HAMP"/>
    <property type="match status" value="1"/>
</dbReference>
<evidence type="ECO:0000256" key="10">
    <source>
        <dbReference type="ARBA" id="ARBA00022741"/>
    </source>
</evidence>
<keyword evidence="20" id="KW-0464">Manganese</keyword>
<evidence type="ECO:0000256" key="7">
    <source>
        <dbReference type="ARBA" id="ARBA00022553"/>
    </source>
</evidence>
<evidence type="ECO:0000256" key="19">
    <source>
        <dbReference type="ARBA" id="ARBA00023026"/>
    </source>
</evidence>
<dbReference type="SMART" id="SM00387">
    <property type="entry name" value="HATPase_c"/>
    <property type="match status" value="1"/>
</dbReference>
<name>A0ABW4AJG9_9ACTN</name>
<sequence length="456" mass="47753">MRDFFRTLTGRAVLVTAATAVVAVIVTALVAVPIAIRSVNTQIRAELMDKTVLAVESLTDERPAARKRITDRLRAQDIEIYLIRNGRIDREGLPPRVVRRVLDGETVDIRGPVGGRPSFIAGRPLPGAAAGVILTRRVASGVALRVLSGVWVALVAGLLGGVLAGALLARFVVRPIGLAAAAAGRLSAGDRSVRIARAGPAEAVRLADAFNQLASALQTSEGRERDFLLSVSHELRTPLATIRGYAEALADGVITGDDTTAAGSTVLAEAQRLDRLISDLLVLSRLEAADLPLDVTDVELGDLVRQAGQAWAARCADGGPTLTVEIPDMPVVVGTDPGRIRQVLDGLCENALRVVPAGAPLVLAVRPGDQGGIIEVRDGGPGFTDDDLAVAFERGELNRRYRGVRKVGSGLGLALAARLVTRLGGRITAAHAPEGGAMFRVELPYRPAGSSPSPPP</sequence>
<evidence type="ECO:0000313" key="26">
    <source>
        <dbReference type="EMBL" id="MFD1370355.1"/>
    </source>
</evidence>
<dbReference type="PROSITE" id="PS50885">
    <property type="entry name" value="HAMP"/>
    <property type="match status" value="1"/>
</dbReference>
<keyword evidence="6" id="KW-1003">Cell membrane</keyword>
<evidence type="ECO:0000256" key="21">
    <source>
        <dbReference type="ARBA" id="ARBA00040454"/>
    </source>
</evidence>
<evidence type="ECO:0000256" key="20">
    <source>
        <dbReference type="ARBA" id="ARBA00023211"/>
    </source>
</evidence>
<dbReference type="Gene3D" id="6.10.340.10">
    <property type="match status" value="1"/>
</dbReference>
<evidence type="ECO:0000256" key="12">
    <source>
        <dbReference type="ARBA" id="ARBA00022801"/>
    </source>
</evidence>
<evidence type="ECO:0000256" key="5">
    <source>
        <dbReference type="ARBA" id="ARBA00012438"/>
    </source>
</evidence>
<protein>
    <recommendedName>
        <fullName evidence="21">Signal transduction histidine-protein kinase/phosphatase MprB</fullName>
        <ecNumber evidence="5">2.7.13.3</ecNumber>
    </recommendedName>
    <alternativeName>
        <fullName evidence="22">Mycobacterial persistence regulator B</fullName>
    </alternativeName>
</protein>
<dbReference type="SMART" id="SM00388">
    <property type="entry name" value="HisKA"/>
    <property type="match status" value="1"/>
</dbReference>
<dbReference type="EMBL" id="JBHTMK010000043">
    <property type="protein sequence ID" value="MFD1370355.1"/>
    <property type="molecule type" value="Genomic_DNA"/>
</dbReference>
<dbReference type="CDD" id="cd00082">
    <property type="entry name" value="HisKA"/>
    <property type="match status" value="1"/>
</dbReference>
<evidence type="ECO:0000256" key="2">
    <source>
        <dbReference type="ARBA" id="ARBA00001936"/>
    </source>
</evidence>
<evidence type="ECO:0000256" key="22">
    <source>
        <dbReference type="ARBA" id="ARBA00041776"/>
    </source>
</evidence>
<dbReference type="SUPFAM" id="SSF158472">
    <property type="entry name" value="HAMP domain-like"/>
    <property type="match status" value="1"/>
</dbReference>
<evidence type="ECO:0000256" key="9">
    <source>
        <dbReference type="ARBA" id="ARBA00022692"/>
    </source>
</evidence>
<evidence type="ECO:0000259" key="25">
    <source>
        <dbReference type="PROSITE" id="PS50885"/>
    </source>
</evidence>
<keyword evidence="19" id="KW-0843">Virulence</keyword>
<dbReference type="InterPro" id="IPR003661">
    <property type="entry name" value="HisK_dim/P_dom"/>
</dbReference>
<feature type="domain" description="Histidine kinase" evidence="24">
    <location>
        <begin position="230"/>
        <end position="447"/>
    </location>
</feature>
<evidence type="ECO:0000256" key="11">
    <source>
        <dbReference type="ARBA" id="ARBA00022777"/>
    </source>
</evidence>
<keyword evidence="13 26" id="KW-0067">ATP-binding</keyword>
<dbReference type="InterPro" id="IPR004358">
    <property type="entry name" value="Sig_transdc_His_kin-like_C"/>
</dbReference>
<comment type="catalytic activity">
    <reaction evidence="1">
        <text>ATP + protein L-histidine = ADP + protein N-phospho-L-histidine.</text>
        <dbReference type="EC" id="2.7.13.3"/>
    </reaction>
</comment>
<evidence type="ECO:0000256" key="8">
    <source>
        <dbReference type="ARBA" id="ARBA00022679"/>
    </source>
</evidence>
<dbReference type="InterPro" id="IPR003594">
    <property type="entry name" value="HATPase_dom"/>
</dbReference>
<dbReference type="CDD" id="cd00075">
    <property type="entry name" value="HATPase"/>
    <property type="match status" value="1"/>
</dbReference>
<keyword evidence="17" id="KW-0902">Two-component regulatory system</keyword>
<keyword evidence="15" id="KW-0904">Protein phosphatase</keyword>
<keyword evidence="23" id="KW-0472">Membrane</keyword>
<evidence type="ECO:0000256" key="23">
    <source>
        <dbReference type="SAM" id="Phobius"/>
    </source>
</evidence>
<dbReference type="PRINTS" id="PR00344">
    <property type="entry name" value="BCTRLSENSOR"/>
</dbReference>
<feature type="transmembrane region" description="Helical" evidence="23">
    <location>
        <begin position="146"/>
        <end position="169"/>
    </location>
</feature>
<dbReference type="PANTHER" id="PTHR44936">
    <property type="entry name" value="SENSOR PROTEIN CREC"/>
    <property type="match status" value="1"/>
</dbReference>
<dbReference type="Proteomes" id="UP001597183">
    <property type="component" value="Unassembled WGS sequence"/>
</dbReference>
<evidence type="ECO:0000256" key="1">
    <source>
        <dbReference type="ARBA" id="ARBA00000085"/>
    </source>
</evidence>
<dbReference type="Gene3D" id="1.10.287.130">
    <property type="match status" value="1"/>
</dbReference>
<evidence type="ECO:0000256" key="18">
    <source>
        <dbReference type="ARBA" id="ARBA00023016"/>
    </source>
</evidence>
<comment type="subcellular location">
    <subcellularLocation>
        <location evidence="4">Cell membrane</location>
        <topology evidence="4">Multi-pass membrane protein</topology>
    </subcellularLocation>
</comment>
<dbReference type="SUPFAM" id="SSF47384">
    <property type="entry name" value="Homodimeric domain of signal transducing histidine kinase"/>
    <property type="match status" value="1"/>
</dbReference>
<dbReference type="RefSeq" id="WP_317791039.1">
    <property type="nucleotide sequence ID" value="NZ_AP028461.1"/>
</dbReference>
<dbReference type="EC" id="2.7.13.3" evidence="5"/>
<dbReference type="SUPFAM" id="SSF55874">
    <property type="entry name" value="ATPase domain of HSP90 chaperone/DNA topoisomerase II/histidine kinase"/>
    <property type="match status" value="1"/>
</dbReference>
<proteinExistence type="predicted"/>
<keyword evidence="14" id="KW-0460">Magnesium</keyword>
<keyword evidence="27" id="KW-1185">Reference proteome</keyword>
<keyword evidence="7" id="KW-0597">Phosphoprotein</keyword>
<keyword evidence="10" id="KW-0547">Nucleotide-binding</keyword>
<evidence type="ECO:0000256" key="17">
    <source>
        <dbReference type="ARBA" id="ARBA00023012"/>
    </source>
</evidence>
<keyword evidence="9 23" id="KW-0812">Transmembrane</keyword>
<keyword evidence="8" id="KW-0808">Transferase</keyword>
<evidence type="ECO:0000256" key="16">
    <source>
        <dbReference type="ARBA" id="ARBA00022989"/>
    </source>
</evidence>
<evidence type="ECO:0000259" key="24">
    <source>
        <dbReference type="PROSITE" id="PS50109"/>
    </source>
</evidence>
<keyword evidence="11" id="KW-0418">Kinase</keyword>